<accession>A0A7W4YUG6</accession>
<feature type="transmembrane region" description="Helical" evidence="1">
    <location>
        <begin position="349"/>
        <end position="369"/>
    </location>
</feature>
<dbReference type="PANTHER" id="PTHR40033">
    <property type="entry name" value="NA(+)-MALATE SYMPORTER"/>
    <property type="match status" value="1"/>
</dbReference>
<feature type="transmembrane region" description="Helical" evidence="1">
    <location>
        <begin position="442"/>
        <end position="462"/>
    </location>
</feature>
<keyword evidence="3" id="KW-1185">Reference proteome</keyword>
<feature type="transmembrane region" description="Helical" evidence="1">
    <location>
        <begin position="196"/>
        <end position="222"/>
    </location>
</feature>
<feature type="transmembrane region" description="Helical" evidence="1">
    <location>
        <begin position="46"/>
        <end position="68"/>
    </location>
</feature>
<feature type="transmembrane region" description="Helical" evidence="1">
    <location>
        <begin position="74"/>
        <end position="91"/>
    </location>
</feature>
<dbReference type="Proteomes" id="UP000578036">
    <property type="component" value="Unassembled WGS sequence"/>
</dbReference>
<dbReference type="EMBL" id="JACHWF010000007">
    <property type="protein sequence ID" value="MBB3010261.1"/>
    <property type="molecule type" value="Genomic_DNA"/>
</dbReference>
<protein>
    <submittedName>
        <fullName evidence="2">Na+/citrate or Na+/malate symporter</fullName>
    </submittedName>
</protein>
<dbReference type="Pfam" id="PF03390">
    <property type="entry name" value="2HCT"/>
    <property type="match status" value="1"/>
</dbReference>
<feature type="transmembrane region" description="Helical" evidence="1">
    <location>
        <begin position="234"/>
        <end position="255"/>
    </location>
</feature>
<gene>
    <name evidence="2" type="ORF">FHX61_004939</name>
</gene>
<dbReference type="PANTHER" id="PTHR40033:SF1">
    <property type="entry name" value="CITRATE-SODIUM SYMPORTER"/>
    <property type="match status" value="1"/>
</dbReference>
<evidence type="ECO:0000256" key="1">
    <source>
        <dbReference type="SAM" id="Phobius"/>
    </source>
</evidence>
<dbReference type="GO" id="GO:0016020">
    <property type="term" value="C:membrane"/>
    <property type="evidence" value="ECO:0007669"/>
    <property type="project" value="InterPro"/>
</dbReference>
<keyword evidence="1" id="KW-0472">Membrane</keyword>
<dbReference type="GO" id="GO:0008514">
    <property type="term" value="F:organic anion transmembrane transporter activity"/>
    <property type="evidence" value="ECO:0007669"/>
    <property type="project" value="InterPro"/>
</dbReference>
<sequence>MEEDIVLPDHLSQSAAEISRVSAAEPAVAPTSALRAQWWRLLDRRIGVVPLPVYIALLPIVVWFATIGQVPSDLTMAIAVLSLGGFFFMELGRRVPMLSLMGGAAILAFVVPSAMTYYGLIPPSLALSIKAFVKASNFLYLYVAAIVVGSIVSMDREVLLGGFLKIFVPLTVSSVVAGAVGTLTGMAMGLDAYRAFFFVVVPIMAGGLGEGAIPLSMGYAMITGQPQSELFAQIIPVVMLGSFTAVLLCGLLNVLGKRFPHLTGEGVLQRGTQAKASEKAASATAPAFDPVSLAGGMVTIVVFYLIGVLVQGVLAFPAPITMLFLIVAAKLGRAISPALEQGGKGVYQFFSGIVTWPLLFALGVALTPWQEFVSAFTVPTVVTVFATVGSMIASGFFVARFVAMYPIDVAVVTGCHSGQGGAGDIAILTAANRMQLMPFAQIATRIGGAITVTLALIAIRHVY</sequence>
<feature type="transmembrane region" description="Helical" evidence="1">
    <location>
        <begin position="375"/>
        <end position="399"/>
    </location>
</feature>
<dbReference type="AlphaFoldDB" id="A0A7W4YUG6"/>
<name>A0A7W4YUG6_9BURK</name>
<comment type="caution">
    <text evidence="2">The sequence shown here is derived from an EMBL/GenBank/DDBJ whole genome shotgun (WGS) entry which is preliminary data.</text>
</comment>
<evidence type="ECO:0000313" key="3">
    <source>
        <dbReference type="Proteomes" id="UP000578036"/>
    </source>
</evidence>
<feature type="transmembrane region" description="Helical" evidence="1">
    <location>
        <begin position="301"/>
        <end position="328"/>
    </location>
</feature>
<dbReference type="InterPro" id="IPR004679">
    <property type="entry name" value="2-OHcarboxylate_transport"/>
</dbReference>
<feature type="transmembrane region" description="Helical" evidence="1">
    <location>
        <begin position="98"/>
        <end position="118"/>
    </location>
</feature>
<proteinExistence type="predicted"/>
<feature type="transmembrane region" description="Helical" evidence="1">
    <location>
        <begin position="166"/>
        <end position="190"/>
    </location>
</feature>
<dbReference type="PIRSF" id="PIRSF005348">
    <property type="entry name" value="YxkH"/>
    <property type="match status" value="1"/>
</dbReference>
<feature type="transmembrane region" description="Helical" evidence="1">
    <location>
        <begin position="138"/>
        <end position="154"/>
    </location>
</feature>
<evidence type="ECO:0000313" key="2">
    <source>
        <dbReference type="EMBL" id="MBB3010261.1"/>
    </source>
</evidence>
<keyword evidence="1" id="KW-0812">Transmembrane</keyword>
<dbReference type="RefSeq" id="WP_183300510.1">
    <property type="nucleotide sequence ID" value="NZ_JACHWF010000007.1"/>
</dbReference>
<keyword evidence="1" id="KW-1133">Transmembrane helix</keyword>
<reference evidence="2 3" key="1">
    <citation type="submission" date="2020-08" db="EMBL/GenBank/DDBJ databases">
        <title>Genomic Encyclopedia of Type Strains, Phase IV (KMG-V): Genome sequencing to study the core and pangenomes of soil and plant-associated prokaryotes.</title>
        <authorList>
            <person name="Whitman W."/>
        </authorList>
    </citation>
    <scope>NUCLEOTIDE SEQUENCE [LARGE SCALE GENOMIC DNA]</scope>
    <source>
        <strain evidence="2 3">SLV-2362</strain>
    </source>
</reference>
<organism evidence="2 3">
    <name type="scientific">Cupriavidus alkaliphilus</name>
    <dbReference type="NCBI Taxonomy" id="942866"/>
    <lineage>
        <taxon>Bacteria</taxon>
        <taxon>Pseudomonadati</taxon>
        <taxon>Pseudomonadota</taxon>
        <taxon>Betaproteobacteria</taxon>
        <taxon>Burkholderiales</taxon>
        <taxon>Burkholderiaceae</taxon>
        <taxon>Cupriavidus</taxon>
    </lineage>
</organism>